<evidence type="ECO:0000256" key="5">
    <source>
        <dbReference type="ARBA" id="ARBA00039112"/>
    </source>
</evidence>
<evidence type="ECO:0000256" key="4">
    <source>
        <dbReference type="ARBA" id="ARBA00022691"/>
    </source>
</evidence>
<gene>
    <name evidence="14" type="ORF">FNV43_RR06286</name>
</gene>
<feature type="binding site" evidence="12">
    <location>
        <position position="95"/>
    </location>
    <ligand>
        <name>S-adenosyl-L-methionine</name>
        <dbReference type="ChEBI" id="CHEBI:59789"/>
    </ligand>
</feature>
<dbReference type="InterPro" id="IPR029063">
    <property type="entry name" value="SAM-dependent_MTases_sf"/>
</dbReference>
<dbReference type="PANTHER" id="PTHR12753">
    <property type="entry name" value="AD-003 - RELATED"/>
    <property type="match status" value="1"/>
</dbReference>
<dbReference type="SUPFAM" id="SSF53335">
    <property type="entry name" value="S-adenosyl-L-methionine-dependent methyltransferases"/>
    <property type="match status" value="1"/>
</dbReference>
<evidence type="ECO:0000256" key="2">
    <source>
        <dbReference type="ARBA" id="ARBA00022603"/>
    </source>
</evidence>
<dbReference type="CDD" id="cd02440">
    <property type="entry name" value="AdoMet_MTases"/>
    <property type="match status" value="1"/>
</dbReference>
<dbReference type="InterPro" id="IPR008576">
    <property type="entry name" value="MeTrfase_NTM1"/>
</dbReference>
<dbReference type="EMBL" id="VOIH02000003">
    <property type="protein sequence ID" value="KAF3450206.1"/>
    <property type="molecule type" value="Genomic_DNA"/>
</dbReference>
<feature type="region of interest" description="Disordered" evidence="13">
    <location>
        <begin position="1"/>
        <end position="24"/>
    </location>
</feature>
<dbReference type="PANTHER" id="PTHR12753:SF0">
    <property type="entry name" value="ALPHA N-TERMINAL PROTEIN METHYLTRANSFERASE 1"/>
    <property type="match status" value="1"/>
</dbReference>
<proteinExistence type="inferred from homology"/>
<evidence type="ECO:0000256" key="3">
    <source>
        <dbReference type="ARBA" id="ARBA00022679"/>
    </source>
</evidence>
<keyword evidence="2" id="KW-0489">Methyltransferase</keyword>
<comment type="caution">
    <text evidence="14">The sequence shown here is derived from an EMBL/GenBank/DDBJ whole genome shotgun (WGS) entry which is preliminary data.</text>
</comment>
<keyword evidence="15" id="KW-1185">Reference proteome</keyword>
<dbReference type="GO" id="GO:0071885">
    <property type="term" value="F:N-terminal protein N-methyltransferase activity"/>
    <property type="evidence" value="ECO:0007669"/>
    <property type="project" value="UniProtKB-EC"/>
</dbReference>
<evidence type="ECO:0000256" key="8">
    <source>
        <dbReference type="ARBA" id="ARBA00047306"/>
    </source>
</evidence>
<reference evidence="14" key="1">
    <citation type="submission" date="2020-03" db="EMBL/GenBank/DDBJ databases">
        <title>A high-quality chromosome-level genome assembly of a woody plant with both climbing and erect habits, Rhamnella rubrinervis.</title>
        <authorList>
            <person name="Lu Z."/>
            <person name="Yang Y."/>
            <person name="Zhu X."/>
            <person name="Sun Y."/>
        </authorList>
    </citation>
    <scope>NUCLEOTIDE SEQUENCE</scope>
    <source>
        <strain evidence="14">BYM</strain>
        <tissue evidence="14">Leaf</tissue>
    </source>
</reference>
<dbReference type="Pfam" id="PF05891">
    <property type="entry name" value="Methyltransf_PK"/>
    <property type="match status" value="1"/>
</dbReference>
<comment type="function">
    <text evidence="11">Alpha-N-methyltransferase that methylates the N-terminus of target proteins containing the N-terminal motif [Ala/Pro/Ser]-Pro-Lys when the initiator Met is cleaved. Specifically catalyzes mono-, di- or tri-methylation of exposed alpha-amino group of Ala or Ser residue in the [Ala/Ser]-Pro-Lys motif and mono- or di-methylation of Pro in the Pro-Pro-Lys motif.</text>
</comment>
<dbReference type="FunFam" id="3.40.50.150:FF:000025">
    <property type="entry name" value="N-terminal Xaa-Pro-Lys N-methyltransferase 1"/>
    <property type="match status" value="1"/>
</dbReference>
<feature type="binding site" evidence="12">
    <location>
        <position position="167"/>
    </location>
    <ligand>
        <name>S-adenosyl-L-methionine</name>
        <dbReference type="ChEBI" id="CHEBI:59789"/>
    </ligand>
</feature>
<dbReference type="GO" id="GO:0032259">
    <property type="term" value="P:methylation"/>
    <property type="evidence" value="ECO:0007669"/>
    <property type="project" value="UniProtKB-KW"/>
</dbReference>
<keyword evidence="4 12" id="KW-0949">S-adenosyl-L-methionine</keyword>
<accession>A0A8K0HD60</accession>
<evidence type="ECO:0000313" key="15">
    <source>
        <dbReference type="Proteomes" id="UP000796880"/>
    </source>
</evidence>
<evidence type="ECO:0000256" key="6">
    <source>
        <dbReference type="ARBA" id="ARBA00039449"/>
    </source>
</evidence>
<evidence type="ECO:0000256" key="11">
    <source>
        <dbReference type="ARBA" id="ARBA00060050"/>
    </source>
</evidence>
<evidence type="ECO:0000313" key="14">
    <source>
        <dbReference type="EMBL" id="KAF3450206.1"/>
    </source>
</evidence>
<dbReference type="Gene3D" id="3.40.50.150">
    <property type="entry name" value="Vaccinia Virus protein VP39"/>
    <property type="match status" value="1"/>
</dbReference>
<evidence type="ECO:0000256" key="9">
    <source>
        <dbReference type="ARBA" id="ARBA00047885"/>
    </source>
</evidence>
<dbReference type="OrthoDB" id="1298661at2759"/>
<comment type="catalytic activity">
    <reaction evidence="10">
        <text>N-terminal L-alanyl-L-prolyl-L-lysyl-[protein] + 3 S-adenosyl-L-methionine = N-terminal N,N,N-trimethyl-L-alanyl-L-prolyl-L-lysyl-[protein] + 3 S-adenosyl-L-homocysteine + 3 H(+)</text>
        <dbReference type="Rhea" id="RHEA:54712"/>
        <dbReference type="Rhea" id="RHEA-COMP:13785"/>
        <dbReference type="Rhea" id="RHEA-COMP:13971"/>
        <dbReference type="ChEBI" id="CHEBI:15378"/>
        <dbReference type="ChEBI" id="CHEBI:57856"/>
        <dbReference type="ChEBI" id="CHEBI:59789"/>
        <dbReference type="ChEBI" id="CHEBI:138057"/>
        <dbReference type="ChEBI" id="CHEBI:138315"/>
        <dbReference type="EC" id="2.1.1.244"/>
    </reaction>
</comment>
<evidence type="ECO:0000256" key="12">
    <source>
        <dbReference type="PIRSR" id="PIRSR016958-1"/>
    </source>
</evidence>
<protein>
    <recommendedName>
        <fullName evidence="6">Alpha N-terminal protein methyltransferase 1</fullName>
        <ecNumber evidence="5">2.1.1.244</ecNumber>
    </recommendedName>
    <alternativeName>
        <fullName evidence="7">X-Pro-Lys N-terminal protein methyltransferase 1</fullName>
    </alternativeName>
</protein>
<sequence length="278" mass="31517">MEISGSDSDGREFKNAEEMWREQVGDPSKKTDWYRHGVGYWEGVEASVDGVLGGYGHVDKADILGSEAFLNTLFSERFPNAAAPNQHHLVALDCGSGIGRVTKNLLLRYFNEVDLVEPVSHFLEAARESLSLENHVASEMHKATNFFCVPLQEFTPDAGRYDVIWVQWCIGHLTDNDFVSFFKRAKVGLKPGGFFVLKENIARSGFVLDNVDRSITRSDSYFKELFRQCGLHLYKSKDQKGLPEELFAVKMYALTTELPKKVHHTRSKGQINRPRIIK</sequence>
<feature type="binding site" evidence="12">
    <location>
        <begin position="151"/>
        <end position="152"/>
    </location>
    <ligand>
        <name>S-adenosyl-L-methionine</name>
        <dbReference type="ChEBI" id="CHEBI:59789"/>
    </ligand>
</feature>
<feature type="binding site" evidence="12">
    <location>
        <position position="100"/>
    </location>
    <ligand>
        <name>S-adenosyl-L-methionine</name>
        <dbReference type="ChEBI" id="CHEBI:59789"/>
    </ligand>
</feature>
<keyword evidence="3" id="KW-0808">Transferase</keyword>
<comment type="catalytic activity">
    <reaction evidence="8">
        <text>N-terminal L-seryl-L-prolyl-L-lysyl-[protein] + 3 S-adenosyl-L-methionine = N-terminal N,N,N-trimethyl-L-seryl-L-prolyl-L-lysyl-[protein] + 3 S-adenosyl-L-homocysteine + 3 H(+)</text>
        <dbReference type="Rhea" id="RHEA:54724"/>
        <dbReference type="Rhea" id="RHEA-COMP:13789"/>
        <dbReference type="Rhea" id="RHEA-COMP:13973"/>
        <dbReference type="ChEBI" id="CHEBI:15378"/>
        <dbReference type="ChEBI" id="CHEBI:57856"/>
        <dbReference type="ChEBI" id="CHEBI:59789"/>
        <dbReference type="ChEBI" id="CHEBI:138061"/>
        <dbReference type="ChEBI" id="CHEBI:138317"/>
        <dbReference type="EC" id="2.1.1.244"/>
    </reaction>
</comment>
<name>A0A8K0HD60_9ROSA</name>
<comment type="catalytic activity">
    <reaction evidence="9">
        <text>N-terminal L-prolyl-L-prolyl-L-lysyl-[protein] + 2 S-adenosyl-L-methionine = N-terminal N,N-dimethyl-L-prolyl-L-prolyl-L-lysyl-[protein] + 2 S-adenosyl-L-homocysteine + 2 H(+)</text>
        <dbReference type="Rhea" id="RHEA:54736"/>
        <dbReference type="Rhea" id="RHEA-COMP:13787"/>
        <dbReference type="Rhea" id="RHEA-COMP:13974"/>
        <dbReference type="ChEBI" id="CHEBI:15378"/>
        <dbReference type="ChEBI" id="CHEBI:57856"/>
        <dbReference type="ChEBI" id="CHEBI:59789"/>
        <dbReference type="ChEBI" id="CHEBI:138059"/>
        <dbReference type="ChEBI" id="CHEBI:138318"/>
        <dbReference type="EC" id="2.1.1.244"/>
    </reaction>
</comment>
<evidence type="ECO:0000256" key="1">
    <source>
        <dbReference type="ARBA" id="ARBA00009059"/>
    </source>
</evidence>
<organism evidence="14 15">
    <name type="scientific">Rhamnella rubrinervis</name>
    <dbReference type="NCBI Taxonomy" id="2594499"/>
    <lineage>
        <taxon>Eukaryota</taxon>
        <taxon>Viridiplantae</taxon>
        <taxon>Streptophyta</taxon>
        <taxon>Embryophyta</taxon>
        <taxon>Tracheophyta</taxon>
        <taxon>Spermatophyta</taxon>
        <taxon>Magnoliopsida</taxon>
        <taxon>eudicotyledons</taxon>
        <taxon>Gunneridae</taxon>
        <taxon>Pentapetalae</taxon>
        <taxon>rosids</taxon>
        <taxon>fabids</taxon>
        <taxon>Rosales</taxon>
        <taxon>Rhamnaceae</taxon>
        <taxon>rhamnoid group</taxon>
        <taxon>Rhamneae</taxon>
        <taxon>Rhamnella</taxon>
    </lineage>
</organism>
<evidence type="ECO:0000256" key="13">
    <source>
        <dbReference type="SAM" id="MobiDB-lite"/>
    </source>
</evidence>
<dbReference type="Proteomes" id="UP000796880">
    <property type="component" value="Unassembled WGS sequence"/>
</dbReference>
<evidence type="ECO:0000256" key="7">
    <source>
        <dbReference type="ARBA" id="ARBA00043129"/>
    </source>
</evidence>
<dbReference type="GO" id="GO:0005737">
    <property type="term" value="C:cytoplasm"/>
    <property type="evidence" value="ECO:0007669"/>
    <property type="project" value="TreeGrafter"/>
</dbReference>
<feature type="compositionally biased region" description="Basic and acidic residues" evidence="13">
    <location>
        <begin position="8"/>
        <end position="24"/>
    </location>
</feature>
<dbReference type="AlphaFoldDB" id="A0A8K0HD60"/>
<dbReference type="EC" id="2.1.1.244" evidence="5"/>
<comment type="similarity">
    <text evidence="1">Belongs to the methyltransferase superfamily. NTM1 family.</text>
</comment>
<evidence type="ECO:0000256" key="10">
    <source>
        <dbReference type="ARBA" id="ARBA00048167"/>
    </source>
</evidence>
<dbReference type="PIRSF" id="PIRSF016958">
    <property type="entry name" value="DUF858_MeTrfase_lik"/>
    <property type="match status" value="1"/>
</dbReference>